<feature type="transmembrane region" description="Helical" evidence="1">
    <location>
        <begin position="104"/>
        <end position="122"/>
    </location>
</feature>
<dbReference type="Proteomes" id="UP000255110">
    <property type="component" value="Unassembled WGS sequence"/>
</dbReference>
<name>A0A378L800_9GAMM</name>
<feature type="transmembrane region" description="Helical" evidence="1">
    <location>
        <begin position="295"/>
        <end position="313"/>
    </location>
</feature>
<organism evidence="3 5">
    <name type="scientific">Legionella steigerwaltii</name>
    <dbReference type="NCBI Taxonomy" id="460"/>
    <lineage>
        <taxon>Bacteria</taxon>
        <taxon>Pseudomonadati</taxon>
        <taxon>Pseudomonadota</taxon>
        <taxon>Gammaproteobacteria</taxon>
        <taxon>Legionellales</taxon>
        <taxon>Legionellaceae</taxon>
        <taxon>Legionella</taxon>
    </lineage>
</organism>
<keyword evidence="1" id="KW-1133">Transmembrane helix</keyword>
<evidence type="ECO:0000313" key="2">
    <source>
        <dbReference type="EMBL" id="KTD77316.1"/>
    </source>
</evidence>
<feature type="transmembrane region" description="Helical" evidence="1">
    <location>
        <begin position="12"/>
        <end position="29"/>
    </location>
</feature>
<keyword evidence="4" id="KW-1185">Reference proteome</keyword>
<sequence>MNKDFLCYKSRFITFALLLGYAFLHYTLTRPYTEATFDQLINFSERFPYAQRVLIPLLVYPLSFLPIQYGNWFFLVECLFSGLMYVGVYKLLRFEFNEQESQLLSWLFILLLPLTTIINYRFTVGGVATFFYPADTPSIFFIALGLLWCLKARWLYFVPLVFLATLNRESSILLVSLIPLLHWQKLKEILKPLLFSLLAYISARIIVISTLGKIPGPLVEWTIYNSNTHFEINLEWLFVDFNLLLFCFCFSGLPLFWFAFYDYIPKIYRPIRYLVAFYFIGLLLVGNFFEARIFAEIIVLLYLPVCVALRNWLSGSDPLKVDKKSENFLYFLNRYSILIIFALIIIFHAPLDQALRWCLQHLMHVRTLSAGAT</sequence>
<evidence type="ECO:0000313" key="5">
    <source>
        <dbReference type="Proteomes" id="UP000255110"/>
    </source>
</evidence>
<dbReference type="EMBL" id="UGOY01000001">
    <property type="protein sequence ID" value="STY22042.1"/>
    <property type="molecule type" value="Genomic_DNA"/>
</dbReference>
<evidence type="ECO:0000313" key="4">
    <source>
        <dbReference type="Proteomes" id="UP000054820"/>
    </source>
</evidence>
<evidence type="ECO:0000256" key="1">
    <source>
        <dbReference type="SAM" id="Phobius"/>
    </source>
</evidence>
<dbReference type="OrthoDB" id="5651321at2"/>
<reference evidence="3 5" key="2">
    <citation type="submission" date="2018-06" db="EMBL/GenBank/DDBJ databases">
        <authorList>
            <consortium name="Pathogen Informatics"/>
            <person name="Doyle S."/>
        </authorList>
    </citation>
    <scope>NUCLEOTIDE SEQUENCE [LARGE SCALE GENOMIC DNA]</scope>
    <source>
        <strain evidence="3 5">NCTC11991</strain>
    </source>
</reference>
<keyword evidence="1" id="KW-0472">Membrane</keyword>
<reference evidence="2 4" key="1">
    <citation type="submission" date="2015-11" db="EMBL/GenBank/DDBJ databases">
        <title>Genomic analysis of 38 Legionella species identifies large and diverse effector repertoires.</title>
        <authorList>
            <person name="Burstein D."/>
            <person name="Amaro F."/>
            <person name="Zusman T."/>
            <person name="Lifshitz Z."/>
            <person name="Cohen O."/>
            <person name="Gilbert J.A."/>
            <person name="Pupko T."/>
            <person name="Shuman H.A."/>
            <person name="Segal G."/>
        </authorList>
    </citation>
    <scope>NUCLEOTIDE SEQUENCE [LARGE SCALE GENOMIC DNA]</scope>
    <source>
        <strain evidence="2 4">SC-18-C9</strain>
    </source>
</reference>
<dbReference type="EMBL" id="LNYZ01000013">
    <property type="protein sequence ID" value="KTD77316.1"/>
    <property type="molecule type" value="Genomic_DNA"/>
</dbReference>
<feature type="transmembrane region" description="Helical" evidence="1">
    <location>
        <begin position="236"/>
        <end position="259"/>
    </location>
</feature>
<gene>
    <name evidence="2" type="ORF">Lstg_1673</name>
    <name evidence="3" type="ORF">NCTC11991_00620</name>
</gene>
<evidence type="ECO:0008006" key="6">
    <source>
        <dbReference type="Google" id="ProtNLM"/>
    </source>
</evidence>
<feature type="transmembrane region" description="Helical" evidence="1">
    <location>
        <begin position="271"/>
        <end position="289"/>
    </location>
</feature>
<dbReference type="Proteomes" id="UP000054820">
    <property type="component" value="Unassembled WGS sequence"/>
</dbReference>
<feature type="transmembrane region" description="Helical" evidence="1">
    <location>
        <begin position="72"/>
        <end position="92"/>
    </location>
</feature>
<feature type="transmembrane region" description="Helical" evidence="1">
    <location>
        <begin position="193"/>
        <end position="216"/>
    </location>
</feature>
<evidence type="ECO:0000313" key="3">
    <source>
        <dbReference type="EMBL" id="STY22042.1"/>
    </source>
</evidence>
<dbReference type="RefSeq" id="WP_058477235.1">
    <property type="nucleotide sequence ID" value="NZ_CAAAIO010000017.1"/>
</dbReference>
<proteinExistence type="predicted"/>
<keyword evidence="1" id="KW-0812">Transmembrane</keyword>
<accession>A0A378L800</accession>
<dbReference type="AlphaFoldDB" id="A0A378L800"/>
<feature type="transmembrane region" description="Helical" evidence="1">
    <location>
        <begin position="334"/>
        <end position="351"/>
    </location>
</feature>
<protein>
    <recommendedName>
        <fullName evidence="6">Mannosyltransferase</fullName>
    </recommendedName>
</protein>